<evidence type="ECO:0000256" key="6">
    <source>
        <dbReference type="ARBA" id="ARBA00023002"/>
    </source>
</evidence>
<accession>A0ABT9VL57</accession>
<dbReference type="EC" id="1.17.99.9" evidence="11"/>
<feature type="transmembrane region" description="Helical" evidence="11">
    <location>
        <begin position="7"/>
        <end position="26"/>
    </location>
</feature>
<comment type="pathway">
    <text evidence="11">Porphyrin-containing compound metabolism; heme A biosynthesis; heme A from heme O: step 1/1.</text>
</comment>
<feature type="binding site" description="axial binding residue" evidence="11">
    <location>
        <position position="213"/>
    </location>
    <ligand>
        <name>heme</name>
        <dbReference type="ChEBI" id="CHEBI:30413"/>
    </ligand>
    <ligandPart>
        <name>Fe</name>
        <dbReference type="ChEBI" id="CHEBI:18248"/>
    </ligandPart>
</feature>
<comment type="cofactor">
    <cofactor evidence="11">
        <name>heme b</name>
        <dbReference type="ChEBI" id="CHEBI:60344"/>
    </cofactor>
</comment>
<feature type="transmembrane region" description="Helical" evidence="11">
    <location>
        <begin position="92"/>
        <end position="114"/>
    </location>
</feature>
<evidence type="ECO:0000256" key="2">
    <source>
        <dbReference type="ARBA" id="ARBA00022475"/>
    </source>
</evidence>
<feature type="transmembrane region" description="Helical" evidence="11">
    <location>
        <begin position="215"/>
        <end position="233"/>
    </location>
</feature>
<protein>
    <recommendedName>
        <fullName evidence="11">Heme A synthase</fullName>
        <shortName evidence="11">HAS</shortName>
        <ecNumber evidence="11">1.17.99.9</ecNumber>
    </recommendedName>
    <alternativeName>
        <fullName evidence="11">Cytochrome aa3-controlling protein</fullName>
    </alternativeName>
</protein>
<feature type="transmembrane region" description="Helical" evidence="11">
    <location>
        <begin position="120"/>
        <end position="142"/>
    </location>
</feature>
<feature type="transmembrane region" description="Helical" evidence="11">
    <location>
        <begin position="240"/>
        <end position="264"/>
    </location>
</feature>
<keyword evidence="4 11" id="KW-0479">Metal-binding</keyword>
<keyword evidence="10" id="KW-1015">Disulfide bond</keyword>
<proteinExistence type="inferred from homology"/>
<feature type="binding site" description="axial binding residue" evidence="11">
    <location>
        <position position="275"/>
    </location>
    <ligand>
        <name>heme</name>
        <dbReference type="ChEBI" id="CHEBI:30413"/>
    </ligand>
    <ligandPart>
        <name>Fe</name>
        <dbReference type="ChEBI" id="CHEBI:18248"/>
    </ligandPart>
</feature>
<evidence type="ECO:0000256" key="9">
    <source>
        <dbReference type="ARBA" id="ARBA00023136"/>
    </source>
</evidence>
<comment type="function">
    <text evidence="11">Catalyzes the conversion of heme O to heme A by two successive hydroxylations of the methyl group at C8. The first hydroxylation forms heme I, the second hydroxylation results in an unstable dihydroxymethyl group, which spontaneously dehydrates, resulting in the formyl group of heme A.</text>
</comment>
<comment type="subunit">
    <text evidence="11">Interacts with CtaB.</text>
</comment>
<dbReference type="PANTHER" id="PTHR35457:SF1">
    <property type="entry name" value="HEME A SYNTHASE"/>
    <property type="match status" value="1"/>
</dbReference>
<gene>
    <name evidence="11" type="primary">ctaA</name>
    <name evidence="12" type="ORF">J2S06_000667</name>
</gene>
<sequence length="298" mass="33116">MQRLLKILSVVTTFVMLFVLIGGALVTKTGSSLGCGRSWPLCNGQLIPNPITLETFIEFSHRLVSGAAGFLVLFLSILAWKVIGHIRETKLLVILSMVFLILQALIGAAAVVWGQSDAVLALHFGISLISFASVFLLTLLIFEVDQKYNATKLSIGKTMRFHIFGIIIYSYLVVYTGAYVRHTGSSLACPNIPFCSDRSIFPLTFHEWVQMGHRLAAFSILIWIGIATIHAIKHYKNQRVIYWSWIVAFILILLQAISGMLIVYTNLNLIIALSHALFISLLFGVLSYLVLLVSRSQT</sequence>
<feature type="transmembrane region" description="Helical" evidence="11">
    <location>
        <begin position="63"/>
        <end position="80"/>
    </location>
</feature>
<evidence type="ECO:0000313" key="13">
    <source>
        <dbReference type="Proteomes" id="UP001225646"/>
    </source>
</evidence>
<dbReference type="HAMAP" id="MF_01664">
    <property type="entry name" value="HemeA_synth_type1"/>
    <property type="match status" value="1"/>
</dbReference>
<evidence type="ECO:0000256" key="5">
    <source>
        <dbReference type="ARBA" id="ARBA00022989"/>
    </source>
</evidence>
<evidence type="ECO:0000256" key="10">
    <source>
        <dbReference type="ARBA" id="ARBA00023157"/>
    </source>
</evidence>
<feature type="transmembrane region" description="Helical" evidence="11">
    <location>
        <begin position="163"/>
        <end position="180"/>
    </location>
</feature>
<dbReference type="Proteomes" id="UP001225646">
    <property type="component" value="Unassembled WGS sequence"/>
</dbReference>
<keyword evidence="13" id="KW-1185">Reference proteome</keyword>
<keyword evidence="7 11" id="KW-0408">Iron</keyword>
<dbReference type="RefSeq" id="WP_419151279.1">
    <property type="nucleotide sequence ID" value="NZ_JAUSTR010000001.1"/>
</dbReference>
<organism evidence="12 13">
    <name type="scientific">Aeribacillus alveayuensis</name>
    <dbReference type="NCBI Taxonomy" id="279215"/>
    <lineage>
        <taxon>Bacteria</taxon>
        <taxon>Bacillati</taxon>
        <taxon>Bacillota</taxon>
        <taxon>Bacilli</taxon>
        <taxon>Bacillales</taxon>
        <taxon>Bacillaceae</taxon>
        <taxon>Aeribacillus</taxon>
    </lineage>
</organism>
<comment type="similarity">
    <text evidence="11">Belongs to the COX15/CtaA family. Type 1 subfamily.</text>
</comment>
<evidence type="ECO:0000313" key="12">
    <source>
        <dbReference type="EMBL" id="MDQ0161597.1"/>
    </source>
</evidence>
<dbReference type="EMBL" id="JAUSTR010000001">
    <property type="protein sequence ID" value="MDQ0161597.1"/>
    <property type="molecule type" value="Genomic_DNA"/>
</dbReference>
<keyword evidence="5 11" id="KW-1133">Transmembrane helix</keyword>
<evidence type="ECO:0000256" key="11">
    <source>
        <dbReference type="HAMAP-Rule" id="MF_01664"/>
    </source>
</evidence>
<evidence type="ECO:0000256" key="4">
    <source>
        <dbReference type="ARBA" id="ARBA00022723"/>
    </source>
</evidence>
<keyword evidence="8 11" id="KW-0350">Heme biosynthesis</keyword>
<evidence type="ECO:0000256" key="8">
    <source>
        <dbReference type="ARBA" id="ARBA00023133"/>
    </source>
</evidence>
<name>A0ABT9VL57_9BACI</name>
<evidence type="ECO:0000256" key="1">
    <source>
        <dbReference type="ARBA" id="ARBA00004141"/>
    </source>
</evidence>
<keyword evidence="6 11" id="KW-0560">Oxidoreductase</keyword>
<keyword evidence="2 11" id="KW-1003">Cell membrane</keyword>
<evidence type="ECO:0000256" key="3">
    <source>
        <dbReference type="ARBA" id="ARBA00022692"/>
    </source>
</evidence>
<dbReference type="InterPro" id="IPR050450">
    <property type="entry name" value="COX15/CtaA_HemeA_synthase"/>
</dbReference>
<dbReference type="InterPro" id="IPR023755">
    <property type="entry name" value="HemeA_Synthase_type1"/>
</dbReference>
<keyword evidence="9 11" id="KW-0472">Membrane</keyword>
<dbReference type="PANTHER" id="PTHR35457">
    <property type="entry name" value="HEME A SYNTHASE"/>
    <property type="match status" value="1"/>
</dbReference>
<evidence type="ECO:0000256" key="7">
    <source>
        <dbReference type="ARBA" id="ARBA00023004"/>
    </source>
</evidence>
<feature type="transmembrane region" description="Helical" evidence="11">
    <location>
        <begin position="270"/>
        <end position="293"/>
    </location>
</feature>
<dbReference type="InterPro" id="IPR003780">
    <property type="entry name" value="COX15/CtaA_fam"/>
</dbReference>
<comment type="caution">
    <text evidence="12">The sequence shown here is derived from an EMBL/GenBank/DDBJ whole genome shotgun (WGS) entry which is preliminary data.</text>
</comment>
<reference evidence="12 13" key="1">
    <citation type="submission" date="2023-07" db="EMBL/GenBank/DDBJ databases">
        <title>Genomic Encyclopedia of Type Strains, Phase IV (KMG-IV): sequencing the most valuable type-strain genomes for metagenomic binning, comparative biology and taxonomic classification.</title>
        <authorList>
            <person name="Goeker M."/>
        </authorList>
    </citation>
    <scope>NUCLEOTIDE SEQUENCE [LARGE SCALE GENOMIC DNA]</scope>
    <source>
        <strain evidence="12 13">DSM 19092</strain>
    </source>
</reference>
<comment type="subcellular location">
    <subcellularLocation>
        <location evidence="11">Cell membrane</location>
        <topology evidence="11">Multi-pass membrane protein</topology>
    </subcellularLocation>
    <subcellularLocation>
        <location evidence="1">Membrane</location>
        <topology evidence="1">Multi-pass membrane protein</topology>
    </subcellularLocation>
</comment>
<keyword evidence="3 11" id="KW-0812">Transmembrane</keyword>
<comment type="catalytic activity">
    <reaction evidence="11">
        <text>Fe(II)-heme o + 2 A + H2O = Fe(II)-heme a + 2 AH2</text>
        <dbReference type="Rhea" id="RHEA:63388"/>
        <dbReference type="ChEBI" id="CHEBI:13193"/>
        <dbReference type="ChEBI" id="CHEBI:15377"/>
        <dbReference type="ChEBI" id="CHEBI:17499"/>
        <dbReference type="ChEBI" id="CHEBI:60530"/>
        <dbReference type="ChEBI" id="CHEBI:61715"/>
        <dbReference type="EC" id="1.17.99.9"/>
    </reaction>
</comment>
<dbReference type="Pfam" id="PF02628">
    <property type="entry name" value="COX15-CtaA"/>
    <property type="match status" value="1"/>
</dbReference>